<name>A0ABP9XVK9_9FUNG</name>
<dbReference type="Proteomes" id="UP001476247">
    <property type="component" value="Unassembled WGS sequence"/>
</dbReference>
<gene>
    <name evidence="1" type="ORF">HPULCUR_003752</name>
</gene>
<evidence type="ECO:0000313" key="2">
    <source>
        <dbReference type="Proteomes" id="UP001476247"/>
    </source>
</evidence>
<protein>
    <submittedName>
        <fullName evidence="1">Uncharacterized protein</fullName>
    </submittedName>
</protein>
<reference evidence="1 2" key="1">
    <citation type="submission" date="2024-04" db="EMBL/GenBank/DDBJ databases">
        <title>genome sequences of Mucor flavus KT1a and Helicostylum pulchrum KT1b strains isolation_sourced from the surface of a dry-aged beef.</title>
        <authorList>
            <person name="Toyotome T."/>
            <person name="Hosono M."/>
            <person name="Torimaru M."/>
            <person name="Fukuda K."/>
            <person name="Mikami N."/>
        </authorList>
    </citation>
    <scope>NUCLEOTIDE SEQUENCE [LARGE SCALE GENOMIC DNA]</scope>
    <source>
        <strain evidence="1 2">KT1b</strain>
    </source>
</reference>
<organism evidence="1 2">
    <name type="scientific">Helicostylum pulchrum</name>
    <dbReference type="NCBI Taxonomy" id="562976"/>
    <lineage>
        <taxon>Eukaryota</taxon>
        <taxon>Fungi</taxon>
        <taxon>Fungi incertae sedis</taxon>
        <taxon>Mucoromycota</taxon>
        <taxon>Mucoromycotina</taxon>
        <taxon>Mucoromycetes</taxon>
        <taxon>Mucorales</taxon>
        <taxon>Mucorineae</taxon>
        <taxon>Mucoraceae</taxon>
        <taxon>Helicostylum</taxon>
    </lineage>
</organism>
<accession>A0ABP9XVK9</accession>
<dbReference type="EMBL" id="BAABUJ010000010">
    <property type="protein sequence ID" value="GAA5798350.1"/>
    <property type="molecule type" value="Genomic_DNA"/>
</dbReference>
<dbReference type="InterPro" id="IPR036397">
    <property type="entry name" value="RNaseH_sf"/>
</dbReference>
<proteinExistence type="predicted"/>
<sequence length="150" mass="17006">MKTHCALSLKRLEKIPAKRNDEDTIRERRERVETYIADKDMDFEPNCVFLVEAGVNLHIVRNRGLSAKGKHVKAIVPMNRGTSITILGAISFAEVIDISLRKPTSVTNTKKRKLDGKAVKVTKGTNTSHYLNYFCNVMDVLDKIRYKVST</sequence>
<comment type="caution">
    <text evidence="1">The sequence shown here is derived from an EMBL/GenBank/DDBJ whole genome shotgun (WGS) entry which is preliminary data.</text>
</comment>
<evidence type="ECO:0000313" key="1">
    <source>
        <dbReference type="EMBL" id="GAA5798350.1"/>
    </source>
</evidence>
<dbReference type="Gene3D" id="3.30.420.10">
    <property type="entry name" value="Ribonuclease H-like superfamily/Ribonuclease H"/>
    <property type="match status" value="1"/>
</dbReference>
<keyword evidence="2" id="KW-1185">Reference proteome</keyword>